<comment type="caution">
    <text evidence="1">The sequence shown here is derived from an EMBL/GenBank/DDBJ whole genome shotgun (WGS) entry which is preliminary data.</text>
</comment>
<dbReference type="RefSeq" id="WP_390357998.1">
    <property type="nucleotide sequence ID" value="NZ_JBHUIZ010000018.1"/>
</dbReference>
<keyword evidence="2" id="KW-1185">Reference proteome</keyword>
<name>A0ABU5C8N2_9BACI</name>
<sequence>MQARLKTFLINPSLYKAMSSEIQQWERDAEIIKYLGEFPDIPLTVIGRDKEHCISLGKDAGYPEWELRHFEEKWQELISEQANLSVRSNLVFARKSSHAIYLDRPDLVIESIIQLDQAESDCRG</sequence>
<gene>
    <name evidence="1" type="ORF">RWE15_16320</name>
</gene>
<evidence type="ECO:0000313" key="1">
    <source>
        <dbReference type="EMBL" id="MDY0395697.1"/>
    </source>
</evidence>
<dbReference type="EMBL" id="JAWDIP010000003">
    <property type="protein sequence ID" value="MDY0395697.1"/>
    <property type="molecule type" value="Genomic_DNA"/>
</dbReference>
<evidence type="ECO:0000313" key="2">
    <source>
        <dbReference type="Proteomes" id="UP001281447"/>
    </source>
</evidence>
<protein>
    <submittedName>
        <fullName evidence="1">Uncharacterized protein</fullName>
    </submittedName>
</protein>
<accession>A0ABU5C8N2</accession>
<reference evidence="1 2" key="1">
    <citation type="submission" date="2023-10" db="EMBL/GenBank/DDBJ databases">
        <title>Virgibacillus halophilus 5B73C genome.</title>
        <authorList>
            <person name="Miliotis G."/>
            <person name="Sengupta P."/>
            <person name="Hameed A."/>
            <person name="Chuvochina M."/>
            <person name="Mcdonagh F."/>
            <person name="Simpson A.C."/>
            <person name="Singh N.K."/>
            <person name="Rekha P.D."/>
            <person name="Raman K."/>
            <person name="Hugenholtz P."/>
            <person name="Venkateswaran K."/>
        </authorList>
    </citation>
    <scope>NUCLEOTIDE SEQUENCE [LARGE SCALE GENOMIC DNA]</scope>
    <source>
        <strain evidence="1 2">5B73C</strain>
    </source>
</reference>
<proteinExistence type="predicted"/>
<dbReference type="Proteomes" id="UP001281447">
    <property type="component" value="Unassembled WGS sequence"/>
</dbReference>
<organism evidence="1 2">
    <name type="scientific">Tigheibacillus halophilus</name>
    <dbReference type="NCBI Taxonomy" id="361280"/>
    <lineage>
        <taxon>Bacteria</taxon>
        <taxon>Bacillati</taxon>
        <taxon>Bacillota</taxon>
        <taxon>Bacilli</taxon>
        <taxon>Bacillales</taxon>
        <taxon>Bacillaceae</taxon>
        <taxon>Tigheibacillus</taxon>
    </lineage>
</organism>